<sequence>MINLKTLLNKCYVELDKYRIKNAILDLFKAELKELDYCWRDNINCFGSNNDFKLLQFDTNPLKWKDFIDLIDSLIITDNCREVDDFNLRLVDSISNSKSNNALNYFANINLRKTNIKPKDILYLFGRSIFEREKWDLETCINHFHDEKILEIFYYEWSNLYEWYNSDGSHHFAVAMYHLRNENQTYKAKVKITTKRINQKNLKELLEKYDFFMTHKNNAYKVYSLFEQTSIMQYYNVFSLHNEDFCLLVFQKQQSTDFIIKIFSKLDSKYFFHWNEELKRYMK</sequence>
<dbReference type="Proteomes" id="UP000254161">
    <property type="component" value="Unassembled WGS sequence"/>
</dbReference>
<dbReference type="AlphaFoldDB" id="A0A381F3C7"/>
<evidence type="ECO:0000313" key="2">
    <source>
        <dbReference type="Proteomes" id="UP000254161"/>
    </source>
</evidence>
<name>A0A381F3C7_CAMUP</name>
<accession>A0A381F3C7</accession>
<dbReference type="RefSeq" id="WP_181892497.1">
    <property type="nucleotide sequence ID" value="NZ_UFUZ01000002.1"/>
</dbReference>
<dbReference type="InterPro" id="IPR046507">
    <property type="entry name" value="DUF6685"/>
</dbReference>
<gene>
    <name evidence="1" type="ORF">NCTC12264_01917</name>
</gene>
<evidence type="ECO:0000313" key="1">
    <source>
        <dbReference type="EMBL" id="SUX41099.1"/>
    </source>
</evidence>
<proteinExistence type="predicted"/>
<organism evidence="1 2">
    <name type="scientific">Campylobacter upsaliensis</name>
    <dbReference type="NCBI Taxonomy" id="28080"/>
    <lineage>
        <taxon>Bacteria</taxon>
        <taxon>Pseudomonadati</taxon>
        <taxon>Campylobacterota</taxon>
        <taxon>Epsilonproteobacteria</taxon>
        <taxon>Campylobacterales</taxon>
        <taxon>Campylobacteraceae</taxon>
        <taxon>Campylobacter</taxon>
    </lineage>
</organism>
<dbReference type="EMBL" id="UFUZ01000002">
    <property type="protein sequence ID" value="SUX41099.1"/>
    <property type="molecule type" value="Genomic_DNA"/>
</dbReference>
<dbReference type="Pfam" id="PF20390">
    <property type="entry name" value="DUF6685"/>
    <property type="match status" value="1"/>
</dbReference>
<protein>
    <submittedName>
        <fullName evidence="1">Uncharacterized protein</fullName>
    </submittedName>
</protein>
<reference evidence="1 2" key="1">
    <citation type="submission" date="2018-06" db="EMBL/GenBank/DDBJ databases">
        <authorList>
            <consortium name="Pathogen Informatics"/>
            <person name="Doyle S."/>
        </authorList>
    </citation>
    <scope>NUCLEOTIDE SEQUENCE [LARGE SCALE GENOMIC DNA]</scope>
    <source>
        <strain evidence="1 2">NCTC12264</strain>
    </source>
</reference>